<dbReference type="GO" id="GO:0016433">
    <property type="term" value="F:rRNA (adenine) methyltransferase activity"/>
    <property type="evidence" value="ECO:0007669"/>
    <property type="project" value="UniProtKB-UniRule"/>
</dbReference>
<evidence type="ECO:0000256" key="3">
    <source>
        <dbReference type="ARBA" id="ARBA00022691"/>
    </source>
</evidence>
<evidence type="ECO:0000256" key="4">
    <source>
        <dbReference type="HAMAP-Rule" id="MF_03044"/>
    </source>
</evidence>
<dbReference type="Proteomes" id="UP000662931">
    <property type="component" value="Chromosome 4"/>
</dbReference>
<evidence type="ECO:0000313" key="7">
    <source>
        <dbReference type="Proteomes" id="UP000662931"/>
    </source>
</evidence>
<dbReference type="InterPro" id="IPR021867">
    <property type="entry name" value="Bmt2/SAMTOR"/>
</dbReference>
<comment type="function">
    <text evidence="4">S-adenosyl-L-methionine-dependent methyltransferase that specifically methylates the N(1) position of an adenine present in helix 65 in 25S rRNA.</text>
</comment>
<sequence length="355" mass="40654">MRSKQGLSSKKRIPITQMNDNGAKIRKMPSTLKPARTRQLIRRFHTLLKNKSEILSRIGLSGNKEITEANYREFIHKDGRLEKIYQSEREETIKKLKLNKLPREQGQGIDKLKIEDLAAKLGKIDGEIAKRGGLKVYQIASIKGQDQKRGGDSSKKMVKWLTELDIWKDPSERPTALEIGSLSSRNCISSCSMFKKVTRIDLNSQEPGLILQQDFLKRPLPKGSQDQFDLISCSLVLNFVTSAEARGDMLKRITCFLKQPSKAVESKPLFFLVLPLPCVTNSRYCNKQTIGKIMTNLGFTCLKFHESSKLAYWLYQWKGSDFISKKFIFKKKEILSGSKRNNFCVVIEKDNEDKR</sequence>
<dbReference type="EMBL" id="CP064815">
    <property type="protein sequence ID" value="QPG76600.1"/>
    <property type="molecule type" value="Genomic_DNA"/>
</dbReference>
<gene>
    <name evidence="4" type="primary">BMT2</name>
    <name evidence="6" type="ORF">FOA43_003992</name>
</gene>
<dbReference type="InterPro" id="IPR029063">
    <property type="entry name" value="SAM-dependent_MTases_sf"/>
</dbReference>
<reference evidence="6" key="1">
    <citation type="submission" date="2020-10" db="EMBL/GenBank/DDBJ databases">
        <authorList>
            <person name="Roach M.J.R."/>
        </authorList>
    </citation>
    <scope>NUCLEOTIDE SEQUENCE</scope>
    <source>
        <strain evidence="6">CBS 1945</strain>
    </source>
</reference>
<comment type="similarity">
    <text evidence="4">Belongs to the BMT2 family.</text>
</comment>
<feature type="compositionally biased region" description="Basic residues" evidence="5">
    <location>
        <begin position="1"/>
        <end position="13"/>
    </location>
</feature>
<feature type="binding site" evidence="4">
    <location>
        <position position="180"/>
    </location>
    <ligand>
        <name>S-adenosyl-L-methionine</name>
        <dbReference type="ChEBI" id="CHEBI:59789"/>
    </ligand>
</feature>
<dbReference type="Pfam" id="PF11968">
    <property type="entry name" value="Bmt2"/>
    <property type="match status" value="1"/>
</dbReference>
<dbReference type="PANTHER" id="PTHR21008:SF1">
    <property type="entry name" value="25S RRNA (ADENINE(2142)-N(1))-METHYLTRANSFERASE"/>
    <property type="match status" value="1"/>
</dbReference>
<dbReference type="PANTHER" id="PTHR21008">
    <property type="entry name" value="S-ADENOSYLMETHIONINE SENSOR UPSTREAM OF MTORC1-RELATED"/>
    <property type="match status" value="1"/>
</dbReference>
<accession>A0A875RQD4</accession>
<protein>
    <recommendedName>
        <fullName evidence="4">25S rRNA adenine-N(1) methyltransferase</fullName>
        <ecNumber evidence="4">2.1.1.-</ecNumber>
    </recommendedName>
</protein>
<dbReference type="AlphaFoldDB" id="A0A875RQD4"/>
<dbReference type="OrthoDB" id="5954793at2759"/>
<evidence type="ECO:0000313" key="6">
    <source>
        <dbReference type="EMBL" id="QPG76600.1"/>
    </source>
</evidence>
<keyword evidence="1 4" id="KW-0489">Methyltransferase</keyword>
<name>A0A875RQD4_EENNA</name>
<feature type="region of interest" description="Disordered" evidence="5">
    <location>
        <begin position="1"/>
        <end position="22"/>
    </location>
</feature>
<evidence type="ECO:0000256" key="5">
    <source>
        <dbReference type="SAM" id="MobiDB-lite"/>
    </source>
</evidence>
<keyword evidence="4" id="KW-0539">Nucleus</keyword>
<dbReference type="HAMAP" id="MF_03044">
    <property type="entry name" value="BMT2"/>
    <property type="match status" value="1"/>
</dbReference>
<keyword evidence="3 4" id="KW-0949">S-adenosyl-L-methionine</keyword>
<proteinExistence type="inferred from homology"/>
<organism evidence="6 7">
    <name type="scientific">Eeniella nana</name>
    <name type="common">Yeast</name>
    <name type="synonym">Brettanomyces nanus</name>
    <dbReference type="NCBI Taxonomy" id="13502"/>
    <lineage>
        <taxon>Eukaryota</taxon>
        <taxon>Fungi</taxon>
        <taxon>Dikarya</taxon>
        <taxon>Ascomycota</taxon>
        <taxon>Saccharomycotina</taxon>
        <taxon>Pichiomycetes</taxon>
        <taxon>Pichiales</taxon>
        <taxon>Pichiaceae</taxon>
        <taxon>Brettanomyces</taxon>
    </lineage>
</organism>
<dbReference type="GO" id="GO:0005730">
    <property type="term" value="C:nucleolus"/>
    <property type="evidence" value="ECO:0007669"/>
    <property type="project" value="UniProtKB-SubCell"/>
</dbReference>
<dbReference type="SUPFAM" id="SSF53335">
    <property type="entry name" value="S-adenosyl-L-methionine-dependent methyltransferases"/>
    <property type="match status" value="1"/>
</dbReference>
<keyword evidence="7" id="KW-1185">Reference proteome</keyword>
<evidence type="ECO:0000256" key="1">
    <source>
        <dbReference type="ARBA" id="ARBA00022603"/>
    </source>
</evidence>
<dbReference type="EC" id="2.1.1.-" evidence="4"/>
<evidence type="ECO:0000256" key="2">
    <source>
        <dbReference type="ARBA" id="ARBA00022679"/>
    </source>
</evidence>
<comment type="subcellular location">
    <subcellularLocation>
        <location evidence="4">Nucleus</location>
        <location evidence="4">Nucleolus</location>
    </subcellularLocation>
</comment>
<keyword evidence="2 4" id="KW-0808">Transferase</keyword>
<feature type="binding site" evidence="4">
    <location>
        <position position="201"/>
    </location>
    <ligand>
        <name>S-adenosyl-L-methionine</name>
        <dbReference type="ChEBI" id="CHEBI:59789"/>
    </ligand>
</feature>